<comment type="function">
    <text evidence="8">Also involved in hydrogenase metallocenter assembly, probably by participating in the nickel insertion step. This function in hydrogenase biosynthesis requires chaperone activity and the presence of the metal-binding domain, but not PPIase activity.</text>
</comment>
<dbReference type="Gene3D" id="3.10.50.40">
    <property type="match status" value="1"/>
</dbReference>
<dbReference type="PANTHER" id="PTHR47861:SF3">
    <property type="entry name" value="FKBP-TYPE PEPTIDYL-PROLYL CIS-TRANS ISOMERASE SLYD"/>
    <property type="match status" value="1"/>
</dbReference>
<dbReference type="PROSITE" id="PS50059">
    <property type="entry name" value="FKBP_PPIASE"/>
    <property type="match status" value="1"/>
</dbReference>
<keyword evidence="7 9" id="KW-0413">Isomerase</keyword>
<dbReference type="GO" id="GO:0042026">
    <property type="term" value="P:protein refolding"/>
    <property type="evidence" value="ECO:0007669"/>
    <property type="project" value="UniProtKB-ARBA"/>
</dbReference>
<dbReference type="EMBL" id="CP049989">
    <property type="protein sequence ID" value="QIM54743.1"/>
    <property type="molecule type" value="Genomic_DNA"/>
</dbReference>
<feature type="domain" description="PPIase FKBP-type" evidence="11">
    <location>
        <begin position="4"/>
        <end position="88"/>
    </location>
</feature>
<dbReference type="InterPro" id="IPR046357">
    <property type="entry name" value="PPIase_dom_sf"/>
</dbReference>
<accession>A0A6G8INP7</accession>
<evidence type="ECO:0000256" key="4">
    <source>
        <dbReference type="ARBA" id="ARBA00022490"/>
    </source>
</evidence>
<evidence type="ECO:0000256" key="1">
    <source>
        <dbReference type="ARBA" id="ARBA00000971"/>
    </source>
</evidence>
<keyword evidence="4" id="KW-0963">Cytoplasm</keyword>
<feature type="region of interest" description="Disordered" evidence="10">
    <location>
        <begin position="160"/>
        <end position="180"/>
    </location>
</feature>
<dbReference type="EC" id="5.2.1.8" evidence="9"/>
<comment type="catalytic activity">
    <reaction evidence="1 9">
        <text>[protein]-peptidylproline (omega=180) = [protein]-peptidylproline (omega=0)</text>
        <dbReference type="Rhea" id="RHEA:16237"/>
        <dbReference type="Rhea" id="RHEA-COMP:10747"/>
        <dbReference type="Rhea" id="RHEA-COMP:10748"/>
        <dbReference type="ChEBI" id="CHEBI:83833"/>
        <dbReference type="ChEBI" id="CHEBI:83834"/>
        <dbReference type="EC" id="5.2.1.8"/>
    </reaction>
</comment>
<evidence type="ECO:0000256" key="9">
    <source>
        <dbReference type="PROSITE-ProRule" id="PRU00277"/>
    </source>
</evidence>
<dbReference type="SUPFAM" id="SSF54534">
    <property type="entry name" value="FKBP-like"/>
    <property type="match status" value="1"/>
</dbReference>
<evidence type="ECO:0000256" key="2">
    <source>
        <dbReference type="ARBA" id="ARBA00004496"/>
    </source>
</evidence>
<evidence type="ECO:0000259" key="11">
    <source>
        <dbReference type="PROSITE" id="PS50059"/>
    </source>
</evidence>
<comment type="similarity">
    <text evidence="3">Belongs to the FKBP-type PPIase family.</text>
</comment>
<keyword evidence="5 9" id="KW-0697">Rotamase</keyword>
<dbReference type="RefSeq" id="WP_166231183.1">
    <property type="nucleotide sequence ID" value="NZ_CP049989.1"/>
</dbReference>
<dbReference type="AlphaFoldDB" id="A0A6G8INP7"/>
<evidence type="ECO:0000313" key="12">
    <source>
        <dbReference type="EMBL" id="QIM54743.1"/>
    </source>
</evidence>
<organism evidence="12 13">
    <name type="scientific">Hydrogenophaga crocea</name>
    <dbReference type="NCBI Taxonomy" id="2716225"/>
    <lineage>
        <taxon>Bacteria</taxon>
        <taxon>Pseudomonadati</taxon>
        <taxon>Pseudomonadota</taxon>
        <taxon>Betaproteobacteria</taxon>
        <taxon>Burkholderiales</taxon>
        <taxon>Comamonadaceae</taxon>
        <taxon>Hydrogenophaga</taxon>
    </lineage>
</organism>
<dbReference type="InterPro" id="IPR001179">
    <property type="entry name" value="PPIase_FKBP_dom"/>
</dbReference>
<dbReference type="GO" id="GO:0003755">
    <property type="term" value="F:peptidyl-prolyl cis-trans isomerase activity"/>
    <property type="evidence" value="ECO:0007669"/>
    <property type="project" value="UniProtKB-KW"/>
</dbReference>
<evidence type="ECO:0000256" key="7">
    <source>
        <dbReference type="ARBA" id="ARBA00023235"/>
    </source>
</evidence>
<protein>
    <recommendedName>
        <fullName evidence="9">peptidylprolyl isomerase</fullName>
        <ecNumber evidence="9">5.2.1.8</ecNumber>
    </recommendedName>
</protein>
<reference evidence="12 13" key="1">
    <citation type="submission" date="2020-03" db="EMBL/GenBank/DDBJ databases">
        <title>Hydrogenophaga sp. nov. isolated from cyanobacterial mat.</title>
        <authorList>
            <person name="Thorat V."/>
            <person name="Kirdat K."/>
            <person name="Tiwarekar B."/>
            <person name="Costa E.D."/>
            <person name="Yadav A."/>
        </authorList>
    </citation>
    <scope>NUCLEOTIDE SEQUENCE [LARGE SCALE GENOMIC DNA]</scope>
    <source>
        <strain evidence="12 13">BA0156</strain>
    </source>
</reference>
<proteinExistence type="inferred from homology"/>
<evidence type="ECO:0000256" key="5">
    <source>
        <dbReference type="ARBA" id="ARBA00023110"/>
    </source>
</evidence>
<dbReference type="KEGG" id="hcz:G9Q37_10610"/>
<evidence type="ECO:0000256" key="6">
    <source>
        <dbReference type="ARBA" id="ARBA00023186"/>
    </source>
</evidence>
<evidence type="ECO:0000313" key="13">
    <source>
        <dbReference type="Proteomes" id="UP000503162"/>
    </source>
</evidence>
<evidence type="ECO:0000256" key="3">
    <source>
        <dbReference type="ARBA" id="ARBA00006577"/>
    </source>
</evidence>
<comment type="subcellular location">
    <subcellularLocation>
        <location evidence="2">Cytoplasm</location>
    </subcellularLocation>
</comment>
<evidence type="ECO:0000256" key="8">
    <source>
        <dbReference type="ARBA" id="ARBA00037071"/>
    </source>
</evidence>
<dbReference type="PANTHER" id="PTHR47861">
    <property type="entry name" value="FKBP-TYPE PEPTIDYL-PROLYL CIS-TRANS ISOMERASE SLYD"/>
    <property type="match status" value="1"/>
</dbReference>
<dbReference type="GO" id="GO:0005737">
    <property type="term" value="C:cytoplasm"/>
    <property type="evidence" value="ECO:0007669"/>
    <property type="project" value="UniProtKB-SubCell"/>
</dbReference>
<keyword evidence="13" id="KW-1185">Reference proteome</keyword>
<gene>
    <name evidence="12" type="ORF">G9Q37_10610</name>
</gene>
<name>A0A6G8INP7_9BURK</name>
<evidence type="ECO:0000256" key="10">
    <source>
        <dbReference type="SAM" id="MobiDB-lite"/>
    </source>
</evidence>
<sequence>MTVTPQCVVALTWTLKDTLGEELDTLDDPVEFLVGGNDLLGKIEEALQGHQAGDALQLHLEPVDAFGDYDDRLLFLEPRERFPAELEVGMGFEGLPPGCNPTAPRDRLFFVSDIYPDHVVLDGNHPLAGIALRIHLKLHAVREATEEEIGAGTLGTGFFRTQIDAPDSDGDDDSAPHTLH</sequence>
<dbReference type="Proteomes" id="UP000503162">
    <property type="component" value="Chromosome"/>
</dbReference>
<keyword evidence="6" id="KW-0143">Chaperone</keyword>